<evidence type="ECO:0000256" key="1">
    <source>
        <dbReference type="SAM" id="MobiDB-lite"/>
    </source>
</evidence>
<dbReference type="Proteomes" id="UP000623467">
    <property type="component" value="Unassembled WGS sequence"/>
</dbReference>
<keyword evidence="4" id="KW-1185">Reference proteome</keyword>
<organism evidence="3 4">
    <name type="scientific">Mycena sanguinolenta</name>
    <dbReference type="NCBI Taxonomy" id="230812"/>
    <lineage>
        <taxon>Eukaryota</taxon>
        <taxon>Fungi</taxon>
        <taxon>Dikarya</taxon>
        <taxon>Basidiomycota</taxon>
        <taxon>Agaricomycotina</taxon>
        <taxon>Agaricomycetes</taxon>
        <taxon>Agaricomycetidae</taxon>
        <taxon>Agaricales</taxon>
        <taxon>Marasmiineae</taxon>
        <taxon>Mycenaceae</taxon>
        <taxon>Mycena</taxon>
    </lineage>
</organism>
<keyword evidence="2" id="KW-0472">Membrane</keyword>
<gene>
    <name evidence="3" type="ORF">MSAN_01253000</name>
</gene>
<reference evidence="3" key="1">
    <citation type="submission" date="2020-05" db="EMBL/GenBank/DDBJ databases">
        <title>Mycena genomes resolve the evolution of fungal bioluminescence.</title>
        <authorList>
            <person name="Tsai I.J."/>
        </authorList>
    </citation>
    <scope>NUCLEOTIDE SEQUENCE</scope>
    <source>
        <strain evidence="3">160909Yilan</strain>
    </source>
</reference>
<sequence>MPQVISNRTIDDQFGDPVSGLVPSYSPSSFWKEGASCGSGCAVHPDPTLAFNHTWHDSSQFPNEAPVSVSLQFTGTAVWVFCIVPPLTENVITSYNLNFTLDNGKQQGTFSYTPTSSSDFLFNVPVVSLPTLANTAHTLVIATDDSVDGSIFLFDYAVYTSVEDDTPQSTAKDTQPNTGTIAGCVLGGIFLFVLVLALLRCRNRRRTKKPPILPVIEPFPKSPAVDSGSTTLAPETVDLSRNPSTHSPSTLIHQLRQALDTAVALRQTPASQSSPQSPSSGIQVARFCFGGST</sequence>
<dbReference type="AlphaFoldDB" id="A0A8H6YDJ3"/>
<evidence type="ECO:0000313" key="3">
    <source>
        <dbReference type="EMBL" id="KAF7359115.1"/>
    </source>
</evidence>
<comment type="caution">
    <text evidence="3">The sequence shown here is derived from an EMBL/GenBank/DDBJ whole genome shotgun (WGS) entry which is preliminary data.</text>
</comment>
<dbReference type="EMBL" id="JACAZH010000009">
    <property type="protein sequence ID" value="KAF7359115.1"/>
    <property type="molecule type" value="Genomic_DNA"/>
</dbReference>
<dbReference type="Gene3D" id="2.60.120.260">
    <property type="entry name" value="Galactose-binding domain-like"/>
    <property type="match status" value="1"/>
</dbReference>
<keyword evidence="2" id="KW-0812">Transmembrane</keyword>
<feature type="transmembrane region" description="Helical" evidence="2">
    <location>
        <begin position="179"/>
        <end position="199"/>
    </location>
</feature>
<protein>
    <submittedName>
        <fullName evidence="3">Uncharacterized protein</fullName>
    </submittedName>
</protein>
<feature type="region of interest" description="Disordered" evidence="1">
    <location>
        <begin position="224"/>
        <end position="248"/>
    </location>
</feature>
<feature type="compositionally biased region" description="Polar residues" evidence="1">
    <location>
        <begin position="227"/>
        <end position="248"/>
    </location>
</feature>
<dbReference type="OrthoDB" id="2758521at2759"/>
<evidence type="ECO:0000256" key="2">
    <source>
        <dbReference type="SAM" id="Phobius"/>
    </source>
</evidence>
<accession>A0A8H6YDJ3</accession>
<name>A0A8H6YDJ3_9AGAR</name>
<proteinExistence type="predicted"/>
<evidence type="ECO:0000313" key="4">
    <source>
        <dbReference type="Proteomes" id="UP000623467"/>
    </source>
</evidence>
<keyword evidence="2" id="KW-1133">Transmembrane helix</keyword>